<keyword evidence="1" id="KW-0408">Iron</keyword>
<keyword evidence="1" id="KW-1133">Transmembrane helix</keyword>
<feature type="binding site" evidence="1">
    <location>
        <position position="70"/>
    </location>
    <ligand>
        <name>Fe cation</name>
        <dbReference type="ChEBI" id="CHEBI:24875"/>
    </ligand>
</feature>
<dbReference type="HAMAP" id="MF_02093">
    <property type="entry name" value="Beta_carotene_diox"/>
    <property type="match status" value="1"/>
</dbReference>
<feature type="transmembrane region" description="Helical" evidence="1">
    <location>
        <begin position="27"/>
        <end position="46"/>
    </location>
</feature>
<name>A0A897MXI0_9EURY</name>
<comment type="subcellular location">
    <subcellularLocation>
        <location evidence="1">Cell membrane</location>
        <topology evidence="1">Multi-pass membrane protein</topology>
    </subcellularLocation>
</comment>
<reference evidence="2" key="1">
    <citation type="submission" date="2020-11" db="EMBL/GenBank/DDBJ databases">
        <title>Carbohydrate-dependent, anaerobic sulfur respiration: A novel catabolism in halophilic archaea.</title>
        <authorList>
            <person name="Sorokin D.Y."/>
            <person name="Messina E."/>
            <person name="Smedile F."/>
            <person name="La Cono V."/>
            <person name="Hallsworth J.E."/>
            <person name="Yakimov M.M."/>
        </authorList>
    </citation>
    <scope>NUCLEOTIDE SEQUENCE</scope>
    <source>
        <strain evidence="2">AArc-S</strain>
    </source>
</reference>
<feature type="transmembrane region" description="Helical" evidence="1">
    <location>
        <begin position="52"/>
        <end position="73"/>
    </location>
</feature>
<comment type="similarity">
    <text evidence="1">Belongs to the Brp/Blh beta-carotene diooxygenase family.</text>
</comment>
<feature type="transmembrane region" description="Helical" evidence="1">
    <location>
        <begin position="234"/>
        <end position="263"/>
    </location>
</feature>
<sequence>MSDTSSPTAERLTTALAGRRLEGAARLALLPGWITLLATSVVVTVVGTEIPLSIQLAPLFLSVLLLGLPHGAVDHLVTPRARGTGLTARSLAEVGLVYALLGGGYAVVWFLSPAAAFVFFILLTWFHWGQGDVHPLRELVGVTHVRGPGGTALTALVRGGAPMLVPLVAFPGEYRRVAEWIVGVVDPGAVGALDPFFTTEARLLVAVVYGSLVVTALGLGWIRASNTRPWRIDAAETGLLVVFFATVPPLLAIGLYFCFWHSLRHIVRFLLLDDRIAASVDDGAVVAPMARFARDAAPLTALSLVFAVALYLLLPGAAADPGSLMGVYLVFIAVLTLPHVAFVSVLDYYDGFWR</sequence>
<comment type="cofactor">
    <cofactor evidence="1">
        <name>Fe(2+)</name>
        <dbReference type="ChEBI" id="CHEBI:29033"/>
    </cofactor>
</comment>
<dbReference type="EMBL" id="CP064786">
    <property type="protein sequence ID" value="QSG03783.1"/>
    <property type="molecule type" value="Genomic_DNA"/>
</dbReference>
<dbReference type="Pfam" id="PF15461">
    <property type="entry name" value="BCD"/>
    <property type="match status" value="1"/>
</dbReference>
<dbReference type="Proteomes" id="UP000663586">
    <property type="component" value="Chromosome"/>
</dbReference>
<evidence type="ECO:0000256" key="1">
    <source>
        <dbReference type="HAMAP-Rule" id="MF_02093"/>
    </source>
</evidence>
<evidence type="ECO:0000313" key="3">
    <source>
        <dbReference type="Proteomes" id="UP000663586"/>
    </source>
</evidence>
<keyword evidence="1" id="KW-0223">Dioxygenase</keyword>
<dbReference type="GO" id="GO:0003834">
    <property type="term" value="F:beta-carotene 15,15'-dioxygenase activity"/>
    <property type="evidence" value="ECO:0007669"/>
    <property type="project" value="UniProtKB-EC"/>
</dbReference>
<keyword evidence="1" id="KW-0560">Oxidoreductase</keyword>
<dbReference type="KEGG" id="hara:AArcS_2587"/>
<feature type="binding site" evidence="1">
    <location>
        <position position="261"/>
    </location>
    <ligand>
        <name>Fe cation</name>
        <dbReference type="ChEBI" id="CHEBI:24875"/>
    </ligand>
</feature>
<dbReference type="EC" id="1.13.11.63" evidence="1"/>
<comment type="catalytic activity">
    <reaction evidence="1">
        <text>all-trans-beta-carotene + O2 = 2 all-trans-retinal</text>
        <dbReference type="Rhea" id="RHEA:32887"/>
        <dbReference type="ChEBI" id="CHEBI:15379"/>
        <dbReference type="ChEBI" id="CHEBI:17579"/>
        <dbReference type="ChEBI" id="CHEBI:17898"/>
        <dbReference type="EC" id="1.13.11.63"/>
    </reaction>
</comment>
<dbReference type="GeneID" id="70685969"/>
<proteinExistence type="inferred from homology"/>
<keyword evidence="1" id="KW-0812">Transmembrane</keyword>
<dbReference type="RefSeq" id="WP_238477827.1">
    <property type="nucleotide sequence ID" value="NZ_CP064786.1"/>
</dbReference>
<dbReference type="NCBIfam" id="TIGR03753">
    <property type="entry name" value="blh_monoox"/>
    <property type="match status" value="1"/>
</dbReference>
<dbReference type="GO" id="GO:0010436">
    <property type="term" value="F:carotenoid dioxygenase activity"/>
    <property type="evidence" value="ECO:0007669"/>
    <property type="project" value="UniProtKB-UniRule"/>
</dbReference>
<evidence type="ECO:0000313" key="2">
    <source>
        <dbReference type="EMBL" id="QSG03783.1"/>
    </source>
</evidence>
<keyword evidence="1" id="KW-0479">Metal-binding</keyword>
<feature type="binding site" evidence="1">
    <location>
        <position position="265"/>
    </location>
    <ligand>
        <name>Fe cation</name>
        <dbReference type="ChEBI" id="CHEBI:24875"/>
    </ligand>
</feature>
<keyword evidence="1" id="KW-0472">Membrane</keyword>
<organism evidence="2 3">
    <name type="scientific">Natranaeroarchaeum sulfidigenes</name>
    <dbReference type="NCBI Taxonomy" id="2784880"/>
    <lineage>
        <taxon>Archaea</taxon>
        <taxon>Methanobacteriati</taxon>
        <taxon>Methanobacteriota</taxon>
        <taxon>Stenosarchaea group</taxon>
        <taxon>Halobacteria</taxon>
        <taxon>Halobacteriales</taxon>
        <taxon>Natronoarchaeaceae</taxon>
        <taxon>Natranaeroarchaeum</taxon>
    </lineage>
</organism>
<accession>A0A897MXI0</accession>
<dbReference type="GO" id="GO:0005886">
    <property type="term" value="C:plasma membrane"/>
    <property type="evidence" value="ECO:0007669"/>
    <property type="project" value="UniProtKB-SubCell"/>
</dbReference>
<feature type="transmembrane region" description="Helical" evidence="1">
    <location>
        <begin position="94"/>
        <end position="126"/>
    </location>
</feature>
<feature type="transmembrane region" description="Helical" evidence="1">
    <location>
        <begin position="326"/>
        <end position="346"/>
    </location>
</feature>
<dbReference type="GO" id="GO:0005506">
    <property type="term" value="F:iron ion binding"/>
    <property type="evidence" value="ECO:0007669"/>
    <property type="project" value="UniProtKB-UniRule"/>
</dbReference>
<keyword evidence="3" id="KW-1185">Reference proteome</keyword>
<feature type="transmembrane region" description="Helical" evidence="1">
    <location>
        <begin position="296"/>
        <end position="314"/>
    </location>
</feature>
<keyword evidence="1" id="KW-1003">Cell membrane</keyword>
<gene>
    <name evidence="2" type="ORF">AArcS_2587</name>
</gene>
<feature type="transmembrane region" description="Helical" evidence="1">
    <location>
        <begin position="203"/>
        <end position="222"/>
    </location>
</feature>
<dbReference type="AlphaFoldDB" id="A0A897MXI0"/>
<dbReference type="GO" id="GO:0016121">
    <property type="term" value="P:carotene catabolic process"/>
    <property type="evidence" value="ECO:0007669"/>
    <property type="project" value="UniProtKB-UniRule"/>
</dbReference>
<protein>
    <recommendedName>
        <fullName evidence="1">Probable beta-carotene 15,15'-dioxygenase</fullName>
        <ecNumber evidence="1">1.13.11.63</ecNumber>
    </recommendedName>
</protein>
<feature type="binding site" evidence="1">
    <location>
        <position position="127"/>
    </location>
    <ligand>
        <name>Fe cation</name>
        <dbReference type="ChEBI" id="CHEBI:24875"/>
    </ligand>
</feature>
<dbReference type="InterPro" id="IPR022270">
    <property type="entry name" value="Blh_diox"/>
</dbReference>
<comment type="function">
    <text evidence="1">Catalyzes the cleavage of beta-carotene at its central double bond (15,15') to yield two molecules of all-trans-retinal.</text>
</comment>